<dbReference type="EMBL" id="JAGINW010000001">
    <property type="protein sequence ID" value="MBP2328424.1"/>
    <property type="molecule type" value="Genomic_DNA"/>
</dbReference>
<organism evidence="1 2">
    <name type="scientific">Kibdelosporangium banguiense</name>
    <dbReference type="NCBI Taxonomy" id="1365924"/>
    <lineage>
        <taxon>Bacteria</taxon>
        <taxon>Bacillati</taxon>
        <taxon>Actinomycetota</taxon>
        <taxon>Actinomycetes</taxon>
        <taxon>Pseudonocardiales</taxon>
        <taxon>Pseudonocardiaceae</taxon>
        <taxon>Kibdelosporangium</taxon>
    </lineage>
</organism>
<comment type="caution">
    <text evidence="1">The sequence shown here is derived from an EMBL/GenBank/DDBJ whole genome shotgun (WGS) entry which is preliminary data.</text>
</comment>
<dbReference type="Proteomes" id="UP001519332">
    <property type="component" value="Unassembled WGS sequence"/>
</dbReference>
<sequence length="48" mass="5219">MRQSLRRAGLLATAFLLALTGMVFVAGTASAAKTRTMRVRPVTRRNEA</sequence>
<gene>
    <name evidence="1" type="ORF">JOF56_008809</name>
</gene>
<evidence type="ECO:0000313" key="1">
    <source>
        <dbReference type="EMBL" id="MBP2328424.1"/>
    </source>
</evidence>
<keyword evidence="2" id="KW-1185">Reference proteome</keyword>
<name>A0ABS4TVJ6_9PSEU</name>
<reference evidence="1 2" key="1">
    <citation type="submission" date="2021-03" db="EMBL/GenBank/DDBJ databases">
        <title>Sequencing the genomes of 1000 actinobacteria strains.</title>
        <authorList>
            <person name="Klenk H.-P."/>
        </authorList>
    </citation>
    <scope>NUCLEOTIDE SEQUENCE [LARGE SCALE GENOMIC DNA]</scope>
    <source>
        <strain evidence="1 2">DSM 46670</strain>
    </source>
</reference>
<proteinExistence type="predicted"/>
<protein>
    <submittedName>
        <fullName evidence="1">Uncharacterized protein</fullName>
    </submittedName>
</protein>
<evidence type="ECO:0000313" key="2">
    <source>
        <dbReference type="Proteomes" id="UP001519332"/>
    </source>
</evidence>
<accession>A0ABS4TVJ6</accession>